<dbReference type="Pfam" id="PF00612">
    <property type="entry name" value="IQ"/>
    <property type="match status" value="12"/>
</dbReference>
<feature type="compositionally biased region" description="Basic residues" evidence="5">
    <location>
        <begin position="52"/>
        <end position="65"/>
    </location>
</feature>
<dbReference type="PANTHER" id="PTHR22706">
    <property type="entry name" value="ASSEMBLY FACTOR FOR SPINDLE MICROTUBULES"/>
    <property type="match status" value="1"/>
</dbReference>
<evidence type="ECO:0000256" key="1">
    <source>
        <dbReference type="ARBA" id="ARBA00004496"/>
    </source>
</evidence>
<dbReference type="Gene3D" id="1.20.5.190">
    <property type="match status" value="7"/>
</dbReference>
<dbReference type="Proteomes" id="UP000663868">
    <property type="component" value="Unassembled WGS sequence"/>
</dbReference>
<feature type="compositionally biased region" description="Polar residues" evidence="5">
    <location>
        <begin position="515"/>
        <end position="525"/>
    </location>
</feature>
<feature type="compositionally biased region" description="Acidic residues" evidence="5">
    <location>
        <begin position="448"/>
        <end position="459"/>
    </location>
</feature>
<dbReference type="GO" id="GO:0005516">
    <property type="term" value="F:calmodulin binding"/>
    <property type="evidence" value="ECO:0007669"/>
    <property type="project" value="UniProtKB-KW"/>
</dbReference>
<feature type="compositionally biased region" description="Polar residues" evidence="5">
    <location>
        <begin position="603"/>
        <end position="615"/>
    </location>
</feature>
<comment type="subcellular location">
    <subcellularLocation>
        <location evidence="1">Cytoplasm</location>
    </subcellularLocation>
</comment>
<keyword evidence="2" id="KW-0963">Cytoplasm</keyword>
<feature type="compositionally biased region" description="Polar residues" evidence="5">
    <location>
        <begin position="955"/>
        <end position="974"/>
    </location>
</feature>
<dbReference type="SMART" id="SM00015">
    <property type="entry name" value="IQ"/>
    <property type="match status" value="12"/>
</dbReference>
<feature type="compositionally biased region" description="Polar residues" evidence="5">
    <location>
        <begin position="753"/>
        <end position="765"/>
    </location>
</feature>
<feature type="compositionally biased region" description="Polar residues" evidence="5">
    <location>
        <begin position="245"/>
        <end position="266"/>
    </location>
</feature>
<reference evidence="6" key="1">
    <citation type="submission" date="2021-02" db="EMBL/GenBank/DDBJ databases">
        <authorList>
            <person name="Nowell W R."/>
        </authorList>
    </citation>
    <scope>NUCLEOTIDE SEQUENCE</scope>
</reference>
<feature type="compositionally biased region" description="Polar residues" evidence="5">
    <location>
        <begin position="494"/>
        <end position="506"/>
    </location>
</feature>
<feature type="region of interest" description="Disordered" evidence="5">
    <location>
        <begin position="1002"/>
        <end position="1041"/>
    </location>
</feature>
<dbReference type="GO" id="GO:0007051">
    <property type="term" value="P:spindle organization"/>
    <property type="evidence" value="ECO:0007669"/>
    <property type="project" value="TreeGrafter"/>
</dbReference>
<feature type="compositionally biased region" description="Polar residues" evidence="5">
    <location>
        <begin position="862"/>
        <end position="875"/>
    </location>
</feature>
<feature type="compositionally biased region" description="Basic and acidic residues" evidence="5">
    <location>
        <begin position="905"/>
        <end position="953"/>
    </location>
</feature>
<dbReference type="InterPro" id="IPR000048">
    <property type="entry name" value="IQ_motif_EF-hand-BS"/>
</dbReference>
<feature type="compositionally biased region" description="Basic and acidic residues" evidence="5">
    <location>
        <begin position="334"/>
        <end position="343"/>
    </location>
</feature>
<evidence type="ECO:0000256" key="2">
    <source>
        <dbReference type="ARBA" id="ARBA00022490"/>
    </source>
</evidence>
<feature type="compositionally biased region" description="Basic and acidic residues" evidence="5">
    <location>
        <begin position="593"/>
        <end position="602"/>
    </location>
</feature>
<feature type="compositionally biased region" description="Polar residues" evidence="5">
    <location>
        <begin position="667"/>
        <end position="679"/>
    </location>
</feature>
<feature type="compositionally biased region" description="Acidic residues" evidence="5">
    <location>
        <begin position="531"/>
        <end position="542"/>
    </location>
</feature>
<dbReference type="GO" id="GO:0051295">
    <property type="term" value="P:establishment of meiotic spindle localization"/>
    <property type="evidence" value="ECO:0007669"/>
    <property type="project" value="TreeGrafter"/>
</dbReference>
<organism evidence="6 7">
    <name type="scientific">Adineta steineri</name>
    <dbReference type="NCBI Taxonomy" id="433720"/>
    <lineage>
        <taxon>Eukaryota</taxon>
        <taxon>Metazoa</taxon>
        <taxon>Spiralia</taxon>
        <taxon>Gnathifera</taxon>
        <taxon>Rotifera</taxon>
        <taxon>Eurotatoria</taxon>
        <taxon>Bdelloidea</taxon>
        <taxon>Adinetida</taxon>
        <taxon>Adinetidae</taxon>
        <taxon>Adineta</taxon>
    </lineage>
</organism>
<feature type="region of interest" description="Disordered" evidence="5">
    <location>
        <begin position="49"/>
        <end position="983"/>
    </location>
</feature>
<feature type="compositionally biased region" description="Polar residues" evidence="5">
    <location>
        <begin position="689"/>
        <end position="701"/>
    </location>
</feature>
<dbReference type="SUPFAM" id="SSF52540">
    <property type="entry name" value="P-loop containing nucleoside triphosphate hydrolases"/>
    <property type="match status" value="4"/>
</dbReference>
<dbReference type="EMBL" id="CAJOBB010000085">
    <property type="protein sequence ID" value="CAF3553642.1"/>
    <property type="molecule type" value="Genomic_DNA"/>
</dbReference>
<dbReference type="GO" id="GO:0000278">
    <property type="term" value="P:mitotic cell cycle"/>
    <property type="evidence" value="ECO:0007669"/>
    <property type="project" value="TreeGrafter"/>
</dbReference>
<evidence type="ECO:0000256" key="4">
    <source>
        <dbReference type="ARBA" id="ARBA00022860"/>
    </source>
</evidence>
<keyword evidence="4" id="KW-0112">Calmodulin-binding</keyword>
<feature type="compositionally biased region" description="Polar residues" evidence="5">
    <location>
        <begin position="1009"/>
        <end position="1041"/>
    </location>
</feature>
<dbReference type="GO" id="GO:0005737">
    <property type="term" value="C:cytoplasm"/>
    <property type="evidence" value="ECO:0007669"/>
    <property type="project" value="UniProtKB-SubCell"/>
</dbReference>
<feature type="compositionally biased region" description="Basic and acidic residues" evidence="5">
    <location>
        <begin position="571"/>
        <end position="585"/>
    </location>
</feature>
<evidence type="ECO:0000313" key="7">
    <source>
        <dbReference type="Proteomes" id="UP000663868"/>
    </source>
</evidence>
<name>A0A818K080_9BILA</name>
<feature type="compositionally biased region" description="Acidic residues" evidence="5">
    <location>
        <begin position="790"/>
        <end position="801"/>
    </location>
</feature>
<dbReference type="CDD" id="cd23767">
    <property type="entry name" value="IQCD"/>
    <property type="match status" value="11"/>
</dbReference>
<accession>A0A818K080</accession>
<feature type="compositionally biased region" description="Basic and acidic residues" evidence="5">
    <location>
        <begin position="876"/>
        <end position="897"/>
    </location>
</feature>
<feature type="compositionally biased region" description="Low complexity" evidence="5">
    <location>
        <begin position="101"/>
        <end position="111"/>
    </location>
</feature>
<protein>
    <submittedName>
        <fullName evidence="6">Uncharacterized protein</fullName>
    </submittedName>
</protein>
<dbReference type="GO" id="GO:0000922">
    <property type="term" value="C:spindle pole"/>
    <property type="evidence" value="ECO:0007669"/>
    <property type="project" value="TreeGrafter"/>
</dbReference>
<dbReference type="InterPro" id="IPR051185">
    <property type="entry name" value="ASPM"/>
</dbReference>
<proteinExistence type="predicted"/>
<evidence type="ECO:0000256" key="5">
    <source>
        <dbReference type="SAM" id="MobiDB-lite"/>
    </source>
</evidence>
<feature type="compositionally biased region" description="Polar residues" evidence="5">
    <location>
        <begin position="158"/>
        <end position="171"/>
    </location>
</feature>
<feature type="compositionally biased region" description="Polar residues" evidence="5">
    <location>
        <begin position="430"/>
        <end position="442"/>
    </location>
</feature>
<feature type="compositionally biased region" description="Acidic residues" evidence="5">
    <location>
        <begin position="194"/>
        <end position="210"/>
    </location>
</feature>
<feature type="compositionally biased region" description="Polar residues" evidence="5">
    <location>
        <begin position="344"/>
        <end position="356"/>
    </location>
</feature>
<dbReference type="PROSITE" id="PS50096">
    <property type="entry name" value="IQ"/>
    <property type="match status" value="12"/>
</dbReference>
<keyword evidence="3" id="KW-0677">Repeat</keyword>
<feature type="compositionally biased region" description="Basic and acidic residues" evidence="5">
    <location>
        <begin position="66"/>
        <end position="77"/>
    </location>
</feature>
<feature type="compositionally biased region" description="Polar residues" evidence="5">
    <location>
        <begin position="774"/>
        <end position="784"/>
    </location>
</feature>
<comment type="caution">
    <text evidence="6">The sequence shown here is derived from an EMBL/GenBank/DDBJ whole genome shotgun (WGS) entry which is preliminary data.</text>
</comment>
<evidence type="ECO:0000313" key="6">
    <source>
        <dbReference type="EMBL" id="CAF3553642.1"/>
    </source>
</evidence>
<dbReference type="PANTHER" id="PTHR22706:SF1">
    <property type="entry name" value="ASSEMBLY FACTOR FOR SPINDLE MICROTUBULES"/>
    <property type="match status" value="1"/>
</dbReference>
<feature type="compositionally biased region" description="Polar residues" evidence="5">
    <location>
        <begin position="726"/>
        <end position="742"/>
    </location>
</feature>
<evidence type="ECO:0000256" key="3">
    <source>
        <dbReference type="ARBA" id="ARBA00022737"/>
    </source>
</evidence>
<feature type="compositionally biased region" description="Polar residues" evidence="5">
    <location>
        <begin position="408"/>
        <end position="420"/>
    </location>
</feature>
<dbReference type="AlphaFoldDB" id="A0A818K080"/>
<feature type="compositionally biased region" description="Basic and acidic residues" evidence="5">
    <location>
        <begin position="830"/>
        <end position="844"/>
    </location>
</feature>
<feature type="compositionally biased region" description="Basic and acidic residues" evidence="5">
    <location>
        <begin position="852"/>
        <end position="861"/>
    </location>
</feature>
<feature type="compositionally biased region" description="Acidic residues" evidence="5">
    <location>
        <begin position="272"/>
        <end position="283"/>
    </location>
</feature>
<dbReference type="InterPro" id="IPR027417">
    <property type="entry name" value="P-loop_NTPase"/>
</dbReference>
<gene>
    <name evidence="6" type="ORF">KXQ929_LOCUS2777</name>
</gene>
<sequence>MYYLEQGELHISDQQTALKDRYNDNNQNFQEEFPIDAPELNTAATKIQAQFRGHKTRRNLEKKKHEKDETIDFDPQKADYANKQSKTFNDEYQESSLSTGANSQQQNNQASEDFNDDLTEEEKQQQERAATSIQAQFRGFKTRQNIQKTKQEKDGIIDSNQQNLDYANEQSKTYHDEDQKLSLSTDAHAQQQDDNADEEFSEELTEEERQEQERAAIAIQAQFRGFKTRQNFQKMKHEKDGIDGSDQQNVDYANEESSVSTDANAEQQERENADEDNYDDLTEEEKQQQERAATSIQAQFRGFKTRQNLQKKKHEKDEVNYSDQQKVDYANEQSKTDNDEDQKSSSTTDAHSQQQENKVDEVNYDDLTEEEKQQQERAATSIQAQFRGFKTRQNIQKMKHEKDETIDSDQQNLDYANEQSKTYHDEDQKSSLSTDAHAQQQENKADEDNYDELTEEEKQEQERAAVSIQAQFRGFKTRQNFQKMKQEKDGIVDSDQQNQDYANQQSKTHHDEDQQSSLPTGADTQQQERDNADEDNYDDLTEEEKQQQERAATSIQAQFRGFKTRQNFQKMKQEKDEVIHSDQQKVDYANEQSKTDNDEDQKSSSTTDAHSQQQENKVDEVNYDDLTEEEKQQQERAATSIQAQFRGFKTRQNIQKMKHEKDETIDSDQQNLDYANEQSKTYHDEDQKSSLSTDAHAQQQENKADEDNYDELTEEEKQQQERAAVSIQTQFRGFKTRQNFQKMKQEKDGIIDSDQQNQDYANQQSKTHHDEDQQSSLPTGVDTQQQERDNADEDNYDDLTEEEKQQQERAATSIQAQFRGFKTRQNFQKMKQEKDEVIHSDQQKVDYANEQSKTDNDEDQKSSLSTGAHSQQQENKATEDFTDKLTEEEKQEQERAAKSIQKFDNNYDRTATDVNGRHNLDEKLITPEKKNDDSDRLHSELEEETQFSKDFAEHTQLSPDSNYFQEQQNEFYNNDQDDMSDPNLDKAATRIQASYRGYKIRKELGTPGGNSVTGQDQIHPSSNSPKIHNEYGNTRNKNILSPSAEGNKVLVGEDDDSAAAAVKIQAAYRGYRVRKDLEK</sequence>